<keyword evidence="1" id="KW-0812">Transmembrane</keyword>
<evidence type="ECO:0000313" key="3">
    <source>
        <dbReference type="Proteomes" id="UP001155059"/>
    </source>
</evidence>
<accession>A0A9X2C4I2</accession>
<dbReference type="RefSeq" id="WP_123327954.1">
    <property type="nucleotide sequence ID" value="NZ_JALQCW010000008.1"/>
</dbReference>
<proteinExistence type="predicted"/>
<gene>
    <name evidence="2" type="ORF">M1B34_05190</name>
</gene>
<comment type="caution">
    <text evidence="2">The sequence shown here is derived from an EMBL/GenBank/DDBJ whole genome shotgun (WGS) entry which is preliminary data.</text>
</comment>
<evidence type="ECO:0000256" key="1">
    <source>
        <dbReference type="SAM" id="Phobius"/>
    </source>
</evidence>
<dbReference type="EMBL" id="JALQCW010000008">
    <property type="protein sequence ID" value="MCK9797152.1"/>
    <property type="molecule type" value="Genomic_DNA"/>
</dbReference>
<feature type="transmembrane region" description="Helical" evidence="1">
    <location>
        <begin position="39"/>
        <end position="61"/>
    </location>
</feature>
<evidence type="ECO:0000313" key="2">
    <source>
        <dbReference type="EMBL" id="MCK9797152.1"/>
    </source>
</evidence>
<reference evidence="2 3" key="1">
    <citation type="journal article" date="2022" name="Int. J. Syst. Evol. Microbiol.">
        <title>Pseudomonas aegrilactucae sp. nov. and Pseudomonas morbosilactucae sp. nov., pathogens causing bacterial rot of lettuce in Japan.</title>
        <authorList>
            <person name="Sawada H."/>
            <person name="Fujikawa T."/>
            <person name="Satou M."/>
        </authorList>
    </citation>
    <scope>NUCLEOTIDE SEQUENCE [LARGE SCALE GENOMIC DNA]</scope>
    <source>
        <strain evidence="2 3">MAFF 302030</strain>
    </source>
</reference>
<name>A0A9X2C4I2_9PSED</name>
<dbReference type="Proteomes" id="UP001155059">
    <property type="component" value="Unassembled WGS sequence"/>
</dbReference>
<sequence length="151" mass="15929">MPTDLQLFSVAALLRRGQALDQLSTGLTLLGALLGLGQYLLGSVSLWGLLLSVTLLVLGLLEKYFALRVAFDAELFQATADSTAPVAERATALDQALAALGLQPAARGGRPWEPRIQGALALLRRQALLLAAQLLLTLGLILASPWLTFAG</sequence>
<keyword evidence="1" id="KW-0472">Membrane</keyword>
<feature type="transmembrane region" description="Helical" evidence="1">
    <location>
        <begin position="127"/>
        <end position="147"/>
    </location>
</feature>
<protein>
    <submittedName>
        <fullName evidence="2">Uncharacterized protein</fullName>
    </submittedName>
</protein>
<reference evidence="2 3" key="2">
    <citation type="journal article" date="2023" name="Plant Pathol.">
        <title>Dismantling and reorganizing Pseudomonas marginalis sensu#lato.</title>
        <authorList>
            <person name="Sawada H."/>
            <person name="Fujikawa T."/>
            <person name="Satou M."/>
        </authorList>
    </citation>
    <scope>NUCLEOTIDE SEQUENCE [LARGE SCALE GENOMIC DNA]</scope>
    <source>
        <strain evidence="2 3">MAFF 302030</strain>
    </source>
</reference>
<dbReference type="AlphaFoldDB" id="A0A9X2C4I2"/>
<organism evidence="2 3">
    <name type="scientific">Pseudomonas morbosilactucae</name>
    <dbReference type="NCBI Taxonomy" id="2938197"/>
    <lineage>
        <taxon>Bacteria</taxon>
        <taxon>Pseudomonadati</taxon>
        <taxon>Pseudomonadota</taxon>
        <taxon>Gammaproteobacteria</taxon>
        <taxon>Pseudomonadales</taxon>
        <taxon>Pseudomonadaceae</taxon>
        <taxon>Pseudomonas</taxon>
    </lineage>
</organism>
<keyword evidence="1" id="KW-1133">Transmembrane helix</keyword>